<dbReference type="PANTHER" id="PTHR43646">
    <property type="entry name" value="GLYCOSYLTRANSFERASE"/>
    <property type="match status" value="1"/>
</dbReference>
<gene>
    <name evidence="7" type="ORF">SAMN04487957_101254</name>
</gene>
<comment type="subcellular location">
    <subcellularLocation>
        <location evidence="1">Cell membrane</location>
    </subcellularLocation>
</comment>
<reference evidence="8" key="1">
    <citation type="submission" date="2016-10" db="EMBL/GenBank/DDBJ databases">
        <authorList>
            <person name="Varghese N."/>
            <person name="Submissions S."/>
        </authorList>
    </citation>
    <scope>NUCLEOTIDE SEQUENCE [LARGE SCALE GENOMIC DNA]</scope>
    <source>
        <strain evidence="8">CGMCC 1.6444</strain>
    </source>
</reference>
<name>A0A1H0D3L7_9GAMM</name>
<feature type="domain" description="Glycosyltransferase 2-like" evidence="6">
    <location>
        <begin position="11"/>
        <end position="103"/>
    </location>
</feature>
<evidence type="ECO:0000256" key="4">
    <source>
        <dbReference type="ARBA" id="ARBA00022679"/>
    </source>
</evidence>
<dbReference type="STRING" id="419597.SAMN04487957_101254"/>
<evidence type="ECO:0000256" key="5">
    <source>
        <dbReference type="ARBA" id="ARBA00023136"/>
    </source>
</evidence>
<evidence type="ECO:0000256" key="1">
    <source>
        <dbReference type="ARBA" id="ARBA00004236"/>
    </source>
</evidence>
<dbReference type="OrthoDB" id="5291101at2"/>
<evidence type="ECO:0000259" key="6">
    <source>
        <dbReference type="Pfam" id="PF00535"/>
    </source>
</evidence>
<dbReference type="GO" id="GO:0016757">
    <property type="term" value="F:glycosyltransferase activity"/>
    <property type="evidence" value="ECO:0007669"/>
    <property type="project" value="UniProtKB-KW"/>
</dbReference>
<dbReference type="PANTHER" id="PTHR43646:SF2">
    <property type="entry name" value="GLYCOSYLTRANSFERASE 2-LIKE DOMAIN-CONTAINING PROTEIN"/>
    <property type="match status" value="1"/>
</dbReference>
<evidence type="ECO:0000256" key="3">
    <source>
        <dbReference type="ARBA" id="ARBA00022676"/>
    </source>
</evidence>
<keyword evidence="2" id="KW-1003">Cell membrane</keyword>
<sequence length="233" mass="25782">MPATTANTTLSLILPVLDEAATLEATLTALAPLRRRGVEVIVVDGGSRDDSAALAAPLCSRVLHSPAGRARQMNFGAAAARGDTLLFLHADTRLPEGAEAHVARALASGRCWGRFDIRLAGHSRLLPVISRAMNLRSRLTGIATGDQALFMTREAFAAVGGFPDQPLMEDIEVSRRLKRRSPPACLRQRVTSSGRRWDSEGPWRTVWRMWRLRLRYWRGVAPEALAREYRHVR</sequence>
<dbReference type="NCBIfam" id="TIGR04283">
    <property type="entry name" value="glyco_like_mftF"/>
    <property type="match status" value="1"/>
</dbReference>
<dbReference type="InterPro" id="IPR026461">
    <property type="entry name" value="Trfase_2_rSAM/seldom_assoc"/>
</dbReference>
<dbReference type="EMBL" id="FNIV01000001">
    <property type="protein sequence ID" value="SDN64708.1"/>
    <property type="molecule type" value="Genomic_DNA"/>
</dbReference>
<keyword evidence="3" id="KW-0328">Glycosyltransferase</keyword>
<evidence type="ECO:0000256" key="2">
    <source>
        <dbReference type="ARBA" id="ARBA00022475"/>
    </source>
</evidence>
<protein>
    <submittedName>
        <fullName evidence="7">Transferase 2, rSAM/selenodomain-associated</fullName>
    </submittedName>
</protein>
<dbReference type="Pfam" id="PF00535">
    <property type="entry name" value="Glycos_transf_2"/>
    <property type="match status" value="1"/>
</dbReference>
<dbReference type="Proteomes" id="UP000199075">
    <property type="component" value="Unassembled WGS sequence"/>
</dbReference>
<dbReference type="InterPro" id="IPR001173">
    <property type="entry name" value="Glyco_trans_2-like"/>
</dbReference>
<dbReference type="SUPFAM" id="SSF53448">
    <property type="entry name" value="Nucleotide-diphospho-sugar transferases"/>
    <property type="match status" value="1"/>
</dbReference>
<evidence type="ECO:0000313" key="8">
    <source>
        <dbReference type="Proteomes" id="UP000199075"/>
    </source>
</evidence>
<organism evidence="7 8">
    <name type="scientific">Halomonas shengliensis</name>
    <dbReference type="NCBI Taxonomy" id="419597"/>
    <lineage>
        <taxon>Bacteria</taxon>
        <taxon>Pseudomonadati</taxon>
        <taxon>Pseudomonadota</taxon>
        <taxon>Gammaproteobacteria</taxon>
        <taxon>Oceanospirillales</taxon>
        <taxon>Halomonadaceae</taxon>
        <taxon>Halomonas</taxon>
    </lineage>
</organism>
<proteinExistence type="predicted"/>
<dbReference type="InterPro" id="IPR029044">
    <property type="entry name" value="Nucleotide-diphossugar_trans"/>
</dbReference>
<evidence type="ECO:0000313" key="7">
    <source>
        <dbReference type="EMBL" id="SDN64708.1"/>
    </source>
</evidence>
<dbReference type="AlphaFoldDB" id="A0A1H0D3L7"/>
<keyword evidence="5" id="KW-0472">Membrane</keyword>
<dbReference type="GO" id="GO:0005886">
    <property type="term" value="C:plasma membrane"/>
    <property type="evidence" value="ECO:0007669"/>
    <property type="project" value="UniProtKB-SubCell"/>
</dbReference>
<dbReference type="Gene3D" id="3.90.550.10">
    <property type="entry name" value="Spore Coat Polysaccharide Biosynthesis Protein SpsA, Chain A"/>
    <property type="match status" value="1"/>
</dbReference>
<dbReference type="RefSeq" id="WP_089676381.1">
    <property type="nucleotide sequence ID" value="NZ_FNIV01000001.1"/>
</dbReference>
<keyword evidence="4 7" id="KW-0808">Transferase</keyword>
<accession>A0A1H0D3L7</accession>
<dbReference type="CDD" id="cd02522">
    <property type="entry name" value="GT_2_like_a"/>
    <property type="match status" value="1"/>
</dbReference>
<keyword evidence="8" id="KW-1185">Reference proteome</keyword>